<organism evidence="1 2">
    <name type="scientific">Ruminococcus turbiniformis</name>
    <dbReference type="NCBI Taxonomy" id="2881258"/>
    <lineage>
        <taxon>Bacteria</taxon>
        <taxon>Bacillati</taxon>
        <taxon>Bacillota</taxon>
        <taxon>Clostridia</taxon>
        <taxon>Eubacteriales</taxon>
        <taxon>Oscillospiraceae</taxon>
        <taxon>Ruminococcus</taxon>
    </lineage>
</organism>
<dbReference type="EMBL" id="JAJEQX010000007">
    <property type="protein sequence ID" value="MCC2253956.1"/>
    <property type="molecule type" value="Genomic_DNA"/>
</dbReference>
<gene>
    <name evidence="1" type="ORF">LKD70_05815</name>
</gene>
<accession>A0ABS8FV79</accession>
<evidence type="ECO:0000313" key="2">
    <source>
        <dbReference type="Proteomes" id="UP001198151"/>
    </source>
</evidence>
<proteinExistence type="predicted"/>
<comment type="caution">
    <text evidence="1">The sequence shown here is derived from an EMBL/GenBank/DDBJ whole genome shotgun (WGS) entry which is preliminary data.</text>
</comment>
<dbReference type="RefSeq" id="WP_227707092.1">
    <property type="nucleotide sequence ID" value="NZ_JAJEQX010000007.1"/>
</dbReference>
<sequence length="134" mass="14797">MARACLLQTRAMLNEVFGNVELSEAEMQTLIWLVKRAENTVANVVSAIRKTMTSDASGGNCSPVRRAGKVYAPLRSVQSRRPPDVLHPRQGAKAAFDGRNGCQKCFCVTFDESNKAYAPYPALITTRQGRKESY</sequence>
<keyword evidence="2" id="KW-1185">Reference proteome</keyword>
<dbReference type="Proteomes" id="UP001198151">
    <property type="component" value="Unassembled WGS sequence"/>
</dbReference>
<protein>
    <submittedName>
        <fullName evidence="1">Uncharacterized protein</fullName>
    </submittedName>
</protein>
<evidence type="ECO:0000313" key="1">
    <source>
        <dbReference type="EMBL" id="MCC2253956.1"/>
    </source>
</evidence>
<name>A0ABS8FV79_9FIRM</name>
<reference evidence="1 2" key="1">
    <citation type="submission" date="2021-10" db="EMBL/GenBank/DDBJ databases">
        <title>Anaerobic single-cell dispensing facilitates the cultivation of human gut bacteria.</title>
        <authorList>
            <person name="Afrizal A."/>
        </authorList>
    </citation>
    <scope>NUCLEOTIDE SEQUENCE [LARGE SCALE GENOMIC DNA]</scope>
    <source>
        <strain evidence="1 2">CLA-AA-H200</strain>
    </source>
</reference>